<evidence type="ECO:0000259" key="2">
    <source>
        <dbReference type="PROSITE" id="PS51750"/>
    </source>
</evidence>
<dbReference type="RefSeq" id="WP_100460792.1">
    <property type="nucleotide sequence ID" value="NZ_QDET01000001.1"/>
</dbReference>
<dbReference type="Pfam" id="PF02498">
    <property type="entry name" value="Bro-N"/>
    <property type="match status" value="1"/>
</dbReference>
<evidence type="ECO:0000256" key="1">
    <source>
        <dbReference type="SAM" id="MobiDB-lite"/>
    </source>
</evidence>
<dbReference type="PROSITE" id="PS51750">
    <property type="entry name" value="BRO_N"/>
    <property type="match status" value="1"/>
</dbReference>
<protein>
    <recommendedName>
        <fullName evidence="2">Bro-N domain-containing protein</fullName>
    </recommendedName>
</protein>
<sequence>MSTVELFTYEDVQDVRVVRDVEGDPEFVAADVCRMLDHSNPSAAVAGLDEDEKGLRNVETPSGTQQMVTVTEAGLYSLIIRSRKPEAKAIKRWITHDVLPAIRKTGSYGTTPVERLTPLEYAKRLVDAEQRAESGQQFRRAIEAGDGITLTAFHKKYFSAIRERDFFTHLYVKKWLINQRGKGSMRTDGPRAGTRRDGSEHRHPTFKGKPYMYLHGSKADGDHRRENTRVRPGQYELQLRDRLVAEGLPANENTCGLFELERAH</sequence>
<reference evidence="3 4" key="1">
    <citation type="submission" date="2018-08" db="EMBL/GenBank/DDBJ databases">
        <title>Linezolid Resistance in Mycobacterium abscessus: MIC Distribution and Comprehensive Investigation of Resistance Mechanisms.</title>
        <authorList>
            <person name="Ye M."/>
            <person name="Xu L."/>
            <person name="Zou Y."/>
            <person name="Li B."/>
            <person name="Guo Q."/>
            <person name="Zhang Y."/>
            <person name="Zhan M."/>
            <person name="Xu B."/>
            <person name="Yu F."/>
            <person name="Zhang Z."/>
            <person name="Chu H."/>
        </authorList>
    </citation>
    <scope>NUCLEOTIDE SEQUENCE [LARGE SCALE GENOMIC DNA]</scope>
    <source>
        <strain evidence="3 4">G143</strain>
    </source>
</reference>
<evidence type="ECO:0000313" key="3">
    <source>
        <dbReference type="EMBL" id="RIT35146.1"/>
    </source>
</evidence>
<dbReference type="PANTHER" id="PTHR36180:SF2">
    <property type="entry name" value="BRO FAMILY PROTEIN"/>
    <property type="match status" value="1"/>
</dbReference>
<dbReference type="EMBL" id="QXBN01000015">
    <property type="protein sequence ID" value="RIT35146.1"/>
    <property type="molecule type" value="Genomic_DNA"/>
</dbReference>
<dbReference type="PANTHER" id="PTHR36180">
    <property type="entry name" value="DNA-BINDING PROTEIN-RELATED-RELATED"/>
    <property type="match status" value="1"/>
</dbReference>
<name>A0ABD7HLQ0_9MYCO</name>
<accession>A0ABD7HLQ0</accession>
<gene>
    <name evidence="3" type="ORF">D2E76_19305</name>
</gene>
<feature type="region of interest" description="Disordered" evidence="1">
    <location>
        <begin position="181"/>
        <end position="227"/>
    </location>
</feature>
<feature type="domain" description="Bro-N" evidence="2">
    <location>
        <begin position="1"/>
        <end position="106"/>
    </location>
</feature>
<feature type="compositionally biased region" description="Basic and acidic residues" evidence="1">
    <location>
        <begin position="217"/>
        <end position="227"/>
    </location>
</feature>
<dbReference type="AlphaFoldDB" id="A0ABD7HLQ0"/>
<evidence type="ECO:0000313" key="4">
    <source>
        <dbReference type="Proteomes" id="UP000284557"/>
    </source>
</evidence>
<dbReference type="Proteomes" id="UP000284557">
    <property type="component" value="Unassembled WGS sequence"/>
</dbReference>
<organism evidence="3 4">
    <name type="scientific">Mycobacteroides abscessus</name>
    <dbReference type="NCBI Taxonomy" id="36809"/>
    <lineage>
        <taxon>Bacteria</taxon>
        <taxon>Bacillati</taxon>
        <taxon>Actinomycetota</taxon>
        <taxon>Actinomycetes</taxon>
        <taxon>Mycobacteriales</taxon>
        <taxon>Mycobacteriaceae</taxon>
        <taxon>Mycobacteroides</taxon>
    </lineage>
</organism>
<dbReference type="InterPro" id="IPR003497">
    <property type="entry name" value="BRO_N_domain"/>
</dbReference>
<dbReference type="SMART" id="SM01040">
    <property type="entry name" value="Bro-N"/>
    <property type="match status" value="1"/>
</dbReference>
<feature type="compositionally biased region" description="Basic and acidic residues" evidence="1">
    <location>
        <begin position="194"/>
        <end position="203"/>
    </location>
</feature>
<comment type="caution">
    <text evidence="3">The sequence shown here is derived from an EMBL/GenBank/DDBJ whole genome shotgun (WGS) entry which is preliminary data.</text>
</comment>
<proteinExistence type="predicted"/>